<keyword evidence="1" id="KW-0472">Membrane</keyword>
<name>A0ABM9NUS1_9FLAO</name>
<organism evidence="2 3">
    <name type="scientific">Tenacibaculum dicentrarchi</name>
    <dbReference type="NCBI Taxonomy" id="669041"/>
    <lineage>
        <taxon>Bacteria</taxon>
        <taxon>Pseudomonadati</taxon>
        <taxon>Bacteroidota</taxon>
        <taxon>Flavobacteriia</taxon>
        <taxon>Flavobacteriales</taxon>
        <taxon>Flavobacteriaceae</taxon>
        <taxon>Tenacibaculum</taxon>
    </lineage>
</organism>
<dbReference type="EMBL" id="OZ038524">
    <property type="protein sequence ID" value="CAL2079832.1"/>
    <property type="molecule type" value="Genomic_DNA"/>
</dbReference>
<proteinExistence type="predicted"/>
<gene>
    <name evidence="2" type="ORF">TD3509T_0898</name>
</gene>
<keyword evidence="3" id="KW-1185">Reference proteome</keyword>
<reference evidence="2 3" key="1">
    <citation type="submission" date="2024-05" db="EMBL/GenBank/DDBJ databases">
        <authorList>
            <person name="Duchaud E."/>
        </authorList>
    </citation>
    <scope>NUCLEOTIDE SEQUENCE [LARGE SCALE GENOMIC DNA]</scope>
    <source>
        <strain evidence="2">Ena-SAMPLE-TAB-13-05-2024-13:56:06:370-140309</strain>
    </source>
</reference>
<dbReference type="Proteomes" id="UP001497514">
    <property type="component" value="Chromosome"/>
</dbReference>
<dbReference type="RefSeq" id="WP_101903445.1">
    <property type="nucleotide sequence ID" value="NZ_JBFKZT010000002.1"/>
</dbReference>
<evidence type="ECO:0008006" key="4">
    <source>
        <dbReference type="Google" id="ProtNLM"/>
    </source>
</evidence>
<protein>
    <recommendedName>
        <fullName evidence="4">DUF4258 domain-containing protein</fullName>
    </recommendedName>
</protein>
<evidence type="ECO:0000313" key="3">
    <source>
        <dbReference type="Proteomes" id="UP001497514"/>
    </source>
</evidence>
<keyword evidence="1" id="KW-0812">Transmembrane</keyword>
<feature type="transmembrane region" description="Helical" evidence="1">
    <location>
        <begin position="7"/>
        <end position="25"/>
    </location>
</feature>
<evidence type="ECO:0000256" key="1">
    <source>
        <dbReference type="SAM" id="Phobius"/>
    </source>
</evidence>
<evidence type="ECO:0000313" key="2">
    <source>
        <dbReference type="EMBL" id="CAL2079832.1"/>
    </source>
</evidence>
<dbReference type="GeneID" id="65211499"/>
<accession>A0ABM9NUS1</accession>
<keyword evidence="1" id="KW-1133">Transmembrane helix</keyword>
<sequence>MQLLKRFGYYAIGLTFGSLVVFFIWKGKDVSFDYGMDARTLKTIRVRERLFSAQAKQILATTSIDSATITTIFKNGDVNFGKSKPRLKPCPKYFITGKDSLKNIDLHVIRCKNTTTIDKITIHKKE</sequence>